<dbReference type="InterPro" id="IPR042188">
    <property type="entry name" value="MmgE/PrpD_sf_2"/>
</dbReference>
<proteinExistence type="inferred from homology"/>
<dbReference type="InterPro" id="IPR042183">
    <property type="entry name" value="MmgE/PrpD_sf_1"/>
</dbReference>
<dbReference type="GO" id="GO:0016829">
    <property type="term" value="F:lyase activity"/>
    <property type="evidence" value="ECO:0007669"/>
    <property type="project" value="InterPro"/>
</dbReference>
<name>A0A7D4E5J7_9BURK</name>
<evidence type="ECO:0000313" key="4">
    <source>
        <dbReference type="EMBL" id="QKH38894.1"/>
    </source>
</evidence>
<dbReference type="KEGG" id="apes:FOC84_29755"/>
<dbReference type="AlphaFoldDB" id="A0A7D4E5J7"/>
<accession>A0A7D4E5J7</accession>
<dbReference type="SUPFAM" id="SSF103378">
    <property type="entry name" value="2-methylcitrate dehydratase PrpD"/>
    <property type="match status" value="1"/>
</dbReference>
<dbReference type="Pfam" id="PF03972">
    <property type="entry name" value="MmgE_PrpD_N"/>
    <property type="match status" value="1"/>
</dbReference>
<gene>
    <name evidence="4" type="ORF">FOC84_29755</name>
</gene>
<reference evidence="4 5" key="1">
    <citation type="submission" date="2020-05" db="EMBL/GenBank/DDBJ databases">
        <title>FDA dAtabase for Regulatory Grade micrObial Sequences (FDA-ARGOS): Supporting development and validation of Infectious Disease Dx tests.</title>
        <authorList>
            <person name="Sproer C."/>
            <person name="Gronow S."/>
            <person name="Severitt S."/>
            <person name="Schroder I."/>
            <person name="Tallon L."/>
            <person name="Sadzewicz L."/>
            <person name="Zhao X."/>
            <person name="Vavikolanu K."/>
            <person name="Mehta A."/>
            <person name="Aluvathingal J."/>
            <person name="Nadendla S."/>
            <person name="Myers T."/>
            <person name="Yan Y."/>
            <person name="Sichtig H."/>
        </authorList>
    </citation>
    <scope>NUCLEOTIDE SEQUENCE [LARGE SCALE GENOMIC DNA]</scope>
    <source>
        <strain evidence="4 5">FDAARGOS_790</strain>
    </source>
</reference>
<dbReference type="InterPro" id="IPR005656">
    <property type="entry name" value="MmgE_PrpD"/>
</dbReference>
<evidence type="ECO:0000259" key="3">
    <source>
        <dbReference type="Pfam" id="PF19305"/>
    </source>
</evidence>
<dbReference type="Gene3D" id="1.10.4100.10">
    <property type="entry name" value="2-methylcitrate dehydratase PrpD"/>
    <property type="match status" value="1"/>
</dbReference>
<dbReference type="EMBL" id="CP053985">
    <property type="protein sequence ID" value="QKH38894.1"/>
    <property type="molecule type" value="Genomic_DNA"/>
</dbReference>
<dbReference type="InterPro" id="IPR036148">
    <property type="entry name" value="MmgE/PrpD_sf"/>
</dbReference>
<feature type="domain" description="MmgE/PrpD C-terminal" evidence="3">
    <location>
        <begin position="275"/>
        <end position="456"/>
    </location>
</feature>
<protein>
    <submittedName>
        <fullName evidence="4">MmgE/PrpD family protein</fullName>
    </submittedName>
</protein>
<comment type="similarity">
    <text evidence="1">Belongs to the PrpD family.</text>
</comment>
<dbReference type="RefSeq" id="WP_173148647.1">
    <property type="nucleotide sequence ID" value="NZ_CP053985.1"/>
</dbReference>
<organism evidence="4 5">
    <name type="scientific">Achromobacter pestifer</name>
    <dbReference type="NCBI Taxonomy" id="1353889"/>
    <lineage>
        <taxon>Bacteria</taxon>
        <taxon>Pseudomonadati</taxon>
        <taxon>Pseudomonadota</taxon>
        <taxon>Betaproteobacteria</taxon>
        <taxon>Burkholderiales</taxon>
        <taxon>Alcaligenaceae</taxon>
        <taxon>Achromobacter</taxon>
    </lineage>
</organism>
<dbReference type="Pfam" id="PF19305">
    <property type="entry name" value="MmgE_PrpD_C"/>
    <property type="match status" value="1"/>
</dbReference>
<evidence type="ECO:0000259" key="2">
    <source>
        <dbReference type="Pfam" id="PF03972"/>
    </source>
</evidence>
<dbReference type="Proteomes" id="UP000500970">
    <property type="component" value="Chromosome"/>
</dbReference>
<feature type="domain" description="MmgE/PrpD N-terminal" evidence="2">
    <location>
        <begin position="22"/>
        <end position="251"/>
    </location>
</feature>
<sequence length="475" mass="51681">MGASELQQTPGLVREPVTMEYARFVAGLNYEALPEAVATVAKDQILATIGSCLAGSRMPGAESLRRGSRILGSGEVATLFGLPEKVPAPAAALYNAGTGQIIEWDDWVLISHTGACVVPIAFASGEACRSSGRDVVTAVVIGNEIAGRTSRAIQRGAYLGNGMPNHQAEASLVAGHLMKLDPIALARSVSHSAYLAMENCFLGWASDSKVLVNGLPAMWGIVSANLAKEGLIGNLDMIEHPAGYLATVSEEVDHAELLKGLGQDWYTLTLNTKRYPSCAYNLAAIESAITLSARLGAQATRRIRKIVIQCPGVTIYVSGRYHGFEPDIRELIRDDRLSHMGLCFDAGYAVAAALVDGKLTYQQFLKERIFDPEIARLHGIVEYRTDPDMQKAYYKDYQYGSRVELHLEDGEVLHEERKQLLGARDRTFDHVEKFMEGAEDVLSYSQACEAAQALRTLEKIQDINEVGALLRPRNG</sequence>
<evidence type="ECO:0000313" key="5">
    <source>
        <dbReference type="Proteomes" id="UP000500970"/>
    </source>
</evidence>
<dbReference type="PANTHER" id="PTHR16943:SF8">
    <property type="entry name" value="2-METHYLCITRATE DEHYDRATASE"/>
    <property type="match status" value="1"/>
</dbReference>
<dbReference type="Gene3D" id="3.30.1330.120">
    <property type="entry name" value="2-methylcitrate dehydratase PrpD"/>
    <property type="match status" value="1"/>
</dbReference>
<dbReference type="InterPro" id="IPR045337">
    <property type="entry name" value="MmgE_PrpD_C"/>
</dbReference>
<dbReference type="InterPro" id="IPR045336">
    <property type="entry name" value="MmgE_PrpD_N"/>
</dbReference>
<evidence type="ECO:0000256" key="1">
    <source>
        <dbReference type="ARBA" id="ARBA00006174"/>
    </source>
</evidence>
<dbReference type="PANTHER" id="PTHR16943">
    <property type="entry name" value="2-METHYLCITRATE DEHYDRATASE-RELATED"/>
    <property type="match status" value="1"/>
</dbReference>
<keyword evidence="5" id="KW-1185">Reference proteome</keyword>